<evidence type="ECO:0000259" key="1">
    <source>
        <dbReference type="Pfam" id="PF13358"/>
    </source>
</evidence>
<organism evidence="2 3">
    <name type="scientific">Fraserbacteria sp. (strain RBG_16_55_9)</name>
    <dbReference type="NCBI Taxonomy" id="1817864"/>
    <lineage>
        <taxon>Bacteria</taxon>
        <taxon>Candidatus Fraseribacteriota</taxon>
    </lineage>
</organism>
<dbReference type="InterPro" id="IPR047655">
    <property type="entry name" value="Transpos_IS630-like"/>
</dbReference>
<dbReference type="EMBL" id="MFGX01000083">
    <property type="protein sequence ID" value="OGF54384.1"/>
    <property type="molecule type" value="Genomic_DNA"/>
</dbReference>
<accession>A0A1F5UTA4</accession>
<dbReference type="AlphaFoldDB" id="A0A1F5UTA4"/>
<dbReference type="NCBIfam" id="NF033545">
    <property type="entry name" value="transpos_IS630"/>
    <property type="match status" value="1"/>
</dbReference>
<feature type="domain" description="Tc1-like transposase DDE" evidence="1">
    <location>
        <begin position="18"/>
        <end position="169"/>
    </location>
</feature>
<protein>
    <submittedName>
        <fullName evidence="2">Transposase</fullName>
    </submittedName>
</protein>
<evidence type="ECO:0000313" key="3">
    <source>
        <dbReference type="Proteomes" id="UP000179157"/>
    </source>
</evidence>
<reference evidence="2 3" key="1">
    <citation type="journal article" date="2016" name="Nat. Commun.">
        <title>Thousands of microbial genomes shed light on interconnected biogeochemical processes in an aquifer system.</title>
        <authorList>
            <person name="Anantharaman K."/>
            <person name="Brown C.T."/>
            <person name="Hug L.A."/>
            <person name="Sharon I."/>
            <person name="Castelle C.J."/>
            <person name="Probst A.J."/>
            <person name="Thomas B.C."/>
            <person name="Singh A."/>
            <person name="Wilkins M.J."/>
            <person name="Karaoz U."/>
            <person name="Brodie E.L."/>
            <person name="Williams K.H."/>
            <person name="Hubbard S.S."/>
            <person name="Banfield J.F."/>
        </authorList>
    </citation>
    <scope>NUCLEOTIDE SEQUENCE [LARGE SCALE GENOMIC DNA]</scope>
    <source>
        <strain evidence="3">RBG_16_55_9</strain>
    </source>
</reference>
<dbReference type="Proteomes" id="UP000179157">
    <property type="component" value="Unassembled WGS sequence"/>
</dbReference>
<gene>
    <name evidence="2" type="ORF">A2Z21_09815</name>
</gene>
<dbReference type="InterPro" id="IPR038717">
    <property type="entry name" value="Tc1-like_DDE_dom"/>
</dbReference>
<sequence length="205" mass="24372">MEDVLDLYAQPYDPQRPLICFDERPCLLRGEVREPLPAQPGKPQRFDSEYTREGSCSLFMNFAPQSGWRQVEVQERRTSQDFAQWMQRLVDEQFPEAEVIRVVLDNLNTHTPAALYQTFAPEEARRLTKKLEFHYTPKHGSWLNMVEIELSVLSRQCLNRRIPDRQTLQREVSAWEQRRNGQKATVKWQFTTEKARCKLQRLYLQ</sequence>
<name>A0A1F5UTA4_FRAXR</name>
<comment type="caution">
    <text evidence="2">The sequence shown here is derived from an EMBL/GenBank/DDBJ whole genome shotgun (WGS) entry which is preliminary data.</text>
</comment>
<proteinExistence type="predicted"/>
<dbReference type="Pfam" id="PF13358">
    <property type="entry name" value="DDE_3"/>
    <property type="match status" value="1"/>
</dbReference>
<evidence type="ECO:0000313" key="2">
    <source>
        <dbReference type="EMBL" id="OGF54384.1"/>
    </source>
</evidence>